<organism evidence="9">
    <name type="scientific">Oryza nivara</name>
    <name type="common">Indian wild rice</name>
    <name type="synonym">Oryza sativa f. spontanea</name>
    <dbReference type="NCBI Taxonomy" id="4536"/>
    <lineage>
        <taxon>Eukaryota</taxon>
        <taxon>Viridiplantae</taxon>
        <taxon>Streptophyta</taxon>
        <taxon>Embryophyta</taxon>
        <taxon>Tracheophyta</taxon>
        <taxon>Spermatophyta</taxon>
        <taxon>Magnoliopsida</taxon>
        <taxon>Liliopsida</taxon>
        <taxon>Poales</taxon>
        <taxon>Poaceae</taxon>
        <taxon>BOP clade</taxon>
        <taxon>Oryzoideae</taxon>
        <taxon>Oryzeae</taxon>
        <taxon>Oryzinae</taxon>
        <taxon>Oryza</taxon>
    </lineage>
</organism>
<keyword evidence="10" id="KW-1185">Reference proteome</keyword>
<dbReference type="Pfam" id="PF20168">
    <property type="entry name" value="PDS5"/>
    <property type="match status" value="1"/>
</dbReference>
<dbReference type="GO" id="GO:0007064">
    <property type="term" value="P:mitotic sister chromatid cohesion"/>
    <property type="evidence" value="ECO:0007669"/>
    <property type="project" value="InterPro"/>
</dbReference>
<dbReference type="GO" id="GO:0035825">
    <property type="term" value="P:homologous recombination"/>
    <property type="evidence" value="ECO:0007669"/>
    <property type="project" value="UniProtKB-ARBA"/>
</dbReference>
<proteinExistence type="predicted"/>
<evidence type="ECO:0000313" key="9">
    <source>
        <dbReference type="EnsemblPlants" id="ONIVA04G05920.1"/>
    </source>
</evidence>
<dbReference type="STRING" id="4536.A0A0E0GZ28"/>
<dbReference type="eggNOG" id="KOG1525">
    <property type="taxonomic scope" value="Eukaryota"/>
</dbReference>
<evidence type="ECO:0000256" key="7">
    <source>
        <dbReference type="ARBA" id="ARBA00023306"/>
    </source>
</evidence>
<dbReference type="SUPFAM" id="SSF48371">
    <property type="entry name" value="ARM repeat"/>
    <property type="match status" value="1"/>
</dbReference>
<dbReference type="PANTHER" id="PTHR12663">
    <property type="entry name" value="ANDROGEN INDUCED INHIBITOR OF PROLIFERATION AS3 / PDS5-RELATED"/>
    <property type="match status" value="1"/>
</dbReference>
<sequence>MERDAAEVEVRRRLRDVGARLSSLPDDGELLRLLQEAAKLLYRVNQCEVDRIHSALIPVMRALIKKELLDHTDPRVKLAVASCLTTLIKIRAPDPPYDDDVMKDVLKLVVGVFCELDDVDCPSYGTRVSMLGTFARIRGCALLLDLDCNDLIRDMFHHFFRTVSNTHQEHVISYMETIMKFVIEDITDMEQDLIKDLASCLLQNVKKEEKETPPASFVLAERVIGLCHEKLKPVFIKLLQGAPITEYSNLVTSFLQDAIVAGDNNVGAFMHDMKEVVSPKSSTMMGKTIGQPADSGDELKPEIVQGTKEAPNSNKKALDGIVGSRIKVRWPADEMFYNGLVKSFDASSETHEIVYDHGDVVRQSLKDEKWEFIAEEQDYNPDASPDMLEDRSDEGSLGQPFQDVHKAASSHSFVIQEKYNTVLNEIGCISTETTGSLLVRVSGWENCHLEPEKVSTVYTGQLPKASVLQLQIATHKPINRGLVPPDIQPRIVEALQLNQKRPAMKIQPRIARELQLSLNKHARKVQPRIVEESQLNHNRHDGMVQPGVARESQVNQNMHVTKGVQKHMARYNNNKPTEIEGANVGTTKHAKVKRAALACENVVGRDVFLKRIVRPYNRVARATIQSQDPLEMVGGTMLGRECYKEYPRQ</sequence>
<dbReference type="GO" id="GO:0051301">
    <property type="term" value="P:cell division"/>
    <property type="evidence" value="ECO:0007669"/>
    <property type="project" value="UniProtKB-KW"/>
</dbReference>
<dbReference type="Proteomes" id="UP000006591">
    <property type="component" value="Chromosome 4"/>
</dbReference>
<comment type="subcellular location">
    <subcellularLocation>
        <location evidence="1">Nucleus</location>
    </subcellularLocation>
</comment>
<reference evidence="9" key="1">
    <citation type="submission" date="2015-04" db="UniProtKB">
        <authorList>
            <consortium name="EnsemblPlants"/>
        </authorList>
    </citation>
    <scope>IDENTIFICATION</scope>
    <source>
        <strain evidence="9">SL10</strain>
    </source>
</reference>
<keyword evidence="2" id="KW-0132">Cell division</keyword>
<evidence type="ECO:0000256" key="5">
    <source>
        <dbReference type="ARBA" id="ARBA00023204"/>
    </source>
</evidence>
<feature type="region of interest" description="Disordered" evidence="8">
    <location>
        <begin position="378"/>
        <end position="397"/>
    </location>
</feature>
<dbReference type="InterPro" id="IPR016024">
    <property type="entry name" value="ARM-type_fold"/>
</dbReference>
<evidence type="ECO:0000256" key="3">
    <source>
        <dbReference type="ARBA" id="ARBA00022763"/>
    </source>
</evidence>
<evidence type="ECO:0000313" key="10">
    <source>
        <dbReference type="Proteomes" id="UP000006591"/>
    </source>
</evidence>
<dbReference type="Gramene" id="ONIVA04G05920.1">
    <property type="protein sequence ID" value="ONIVA04G05920.1"/>
    <property type="gene ID" value="ONIVA04G05920"/>
</dbReference>
<keyword evidence="6" id="KW-0539">Nucleus</keyword>
<evidence type="ECO:0000256" key="6">
    <source>
        <dbReference type="ARBA" id="ARBA00023242"/>
    </source>
</evidence>
<dbReference type="SUPFAM" id="SSF63748">
    <property type="entry name" value="Tudor/PWWP/MBT"/>
    <property type="match status" value="1"/>
</dbReference>
<reference evidence="9" key="2">
    <citation type="submission" date="2018-04" db="EMBL/GenBank/DDBJ databases">
        <title>OnivRS2 (Oryza nivara Reference Sequence Version 2).</title>
        <authorList>
            <person name="Zhang J."/>
            <person name="Kudrna D."/>
            <person name="Lee S."/>
            <person name="Talag J."/>
            <person name="Rajasekar S."/>
            <person name="Welchert J."/>
            <person name="Hsing Y.-I."/>
            <person name="Wing R.A."/>
        </authorList>
    </citation>
    <scope>NUCLEOTIDE SEQUENCE [LARGE SCALE GENOMIC DNA]</scope>
    <source>
        <strain evidence="9">SL10</strain>
    </source>
</reference>
<dbReference type="InterPro" id="IPR039776">
    <property type="entry name" value="Pds5"/>
</dbReference>
<evidence type="ECO:0000256" key="4">
    <source>
        <dbReference type="ARBA" id="ARBA00022776"/>
    </source>
</evidence>
<dbReference type="Gene3D" id="2.30.30.140">
    <property type="match status" value="1"/>
</dbReference>
<keyword evidence="7" id="KW-0131">Cell cycle</keyword>
<keyword evidence="5" id="KW-0234">DNA repair</keyword>
<dbReference type="OMA" id="VSGWENC"/>
<evidence type="ECO:0000256" key="8">
    <source>
        <dbReference type="SAM" id="MobiDB-lite"/>
    </source>
</evidence>
<keyword evidence="3" id="KW-0227">DNA damage</keyword>
<evidence type="ECO:0000256" key="2">
    <source>
        <dbReference type="ARBA" id="ARBA00022618"/>
    </source>
</evidence>
<evidence type="ECO:0000256" key="1">
    <source>
        <dbReference type="ARBA" id="ARBA00004123"/>
    </source>
</evidence>
<accession>A0A0E0GZ28</accession>
<name>A0A0E0GZ28_ORYNI</name>
<dbReference type="CDD" id="cd20404">
    <property type="entry name" value="Tudor_Agenet_AtEML-like"/>
    <property type="match status" value="1"/>
</dbReference>
<dbReference type="GO" id="GO:0000785">
    <property type="term" value="C:chromatin"/>
    <property type="evidence" value="ECO:0007669"/>
    <property type="project" value="TreeGrafter"/>
</dbReference>
<dbReference type="AlphaFoldDB" id="A0A0E0GZ28"/>
<dbReference type="EnsemblPlants" id="ONIVA04G05920.1">
    <property type="protein sequence ID" value="ONIVA04G05920.1"/>
    <property type="gene ID" value="ONIVA04G05920"/>
</dbReference>
<dbReference type="GO" id="GO:0006281">
    <property type="term" value="P:DNA repair"/>
    <property type="evidence" value="ECO:0007669"/>
    <property type="project" value="UniProtKB-KW"/>
</dbReference>
<protein>
    <submittedName>
        <fullName evidence="9">Uncharacterized protein</fullName>
    </submittedName>
</protein>
<keyword evidence="4" id="KW-0498">Mitosis</keyword>
<dbReference type="PANTHER" id="PTHR12663:SF3">
    <property type="entry name" value="SISTER CHROMATID COHESION PROTEIN PDS5 HOMOLOG C"/>
    <property type="match status" value="1"/>
</dbReference>
<dbReference type="GO" id="GO:0005634">
    <property type="term" value="C:nucleus"/>
    <property type="evidence" value="ECO:0007669"/>
    <property type="project" value="UniProtKB-SubCell"/>
</dbReference>